<dbReference type="PANTHER" id="PTHR13878">
    <property type="entry name" value="GULONOLACTONE OXIDASE"/>
    <property type="match status" value="1"/>
</dbReference>
<comment type="similarity">
    <text evidence="1">Belongs to the oxygen-dependent FAD-linked oxidoreductase family.</text>
</comment>
<protein>
    <recommendedName>
        <fullName evidence="4">FAD-binding PCMH-type domain-containing protein</fullName>
    </recommendedName>
</protein>
<dbReference type="InterPro" id="IPR050432">
    <property type="entry name" value="FAD-linked_Oxidoreductases_BP"/>
</dbReference>
<evidence type="ECO:0000256" key="3">
    <source>
        <dbReference type="SAM" id="SignalP"/>
    </source>
</evidence>
<sequence>MFQLLLAILTGIVIRGALAINFPYEAIKLTEDDIDKFPALNFAVANSEPAEGPKCKSLPGSPDWPIEAEWSQFNDSLEGALLKPSLQASSCYPGPTFDSAKCNFVISPPGNTRFFLDDAATTLTQWPAGDTCVASRDPQGDCTQGGFPTYVVNVTTVKHVQAGVNFARNKNVRLVIKNTGHDFGGRSLGAGSISIWTHHLKSFEFVPEFAVGEYTGMAVRIGAGVEASELFNYMARHNITVVAPGGSTVGVGGGWFAVGGHGALTSLHGLGADQVLSIQVVTADGRLVTADPFTNEDLFFALRGGGGSTYGIVTSVVMKAYPPINMTSTSLNFNLVRIPPNSSTPLPPTSITDPEIFWQAFNLYSRFSEKVVNSGGICFNYIRPQGNNTFTFTTSSQFAGLVPSQVVQFMQPLYDDFNRIGLNLTNPRSLTSSPYGSRRPVSGTTPINTRYRSRYFLRKNWQDDELFNKTMNAIRKSVEAGYVFHGIPHGPKIEIAGWPGRDNAVNPAWRNAVMHASLMTVQPIGLTAQEAEKEEADIQKYMKLWREAMPESGAYMNEGDPSEPNWQHTFYGKHYERLLDIKRARDPWSVFWARTTVGSEKWEVVTGDGYPSGQNGRLCRTGS</sequence>
<feature type="domain" description="FAD-binding PCMH-type" evidence="4">
    <location>
        <begin position="144"/>
        <end position="323"/>
    </location>
</feature>
<dbReference type="InterPro" id="IPR016166">
    <property type="entry name" value="FAD-bd_PCMH"/>
</dbReference>
<keyword evidence="2" id="KW-0560">Oxidoreductase</keyword>
<dbReference type="SUPFAM" id="SSF56176">
    <property type="entry name" value="FAD-binding/transporter-associated domain-like"/>
    <property type="match status" value="1"/>
</dbReference>
<keyword evidence="6" id="KW-1185">Reference proteome</keyword>
<evidence type="ECO:0000259" key="4">
    <source>
        <dbReference type="PROSITE" id="PS51387"/>
    </source>
</evidence>
<evidence type="ECO:0000313" key="6">
    <source>
        <dbReference type="Proteomes" id="UP000664132"/>
    </source>
</evidence>
<gene>
    <name evidence="5" type="ORF">IFR04_008540</name>
</gene>
<evidence type="ECO:0000313" key="5">
    <source>
        <dbReference type="EMBL" id="KAG4418331.1"/>
    </source>
</evidence>
<dbReference type="EMBL" id="JAFJYH010000131">
    <property type="protein sequence ID" value="KAG4418331.1"/>
    <property type="molecule type" value="Genomic_DNA"/>
</dbReference>
<keyword evidence="3" id="KW-0732">Signal</keyword>
<dbReference type="Gene3D" id="3.30.465.10">
    <property type="match status" value="2"/>
</dbReference>
<feature type="chain" id="PRO_5034010067" description="FAD-binding PCMH-type domain-containing protein" evidence="3">
    <location>
        <begin position="20"/>
        <end position="623"/>
    </location>
</feature>
<dbReference type="GO" id="GO:0071949">
    <property type="term" value="F:FAD binding"/>
    <property type="evidence" value="ECO:0007669"/>
    <property type="project" value="InterPro"/>
</dbReference>
<reference evidence="5" key="1">
    <citation type="submission" date="2021-02" db="EMBL/GenBank/DDBJ databases">
        <title>Genome sequence Cadophora malorum strain M34.</title>
        <authorList>
            <person name="Stefanovic E."/>
            <person name="Vu D."/>
            <person name="Scully C."/>
            <person name="Dijksterhuis J."/>
            <person name="Roader J."/>
            <person name="Houbraken J."/>
        </authorList>
    </citation>
    <scope>NUCLEOTIDE SEQUENCE</scope>
    <source>
        <strain evidence="5">M34</strain>
    </source>
</reference>
<feature type="signal peptide" evidence="3">
    <location>
        <begin position="1"/>
        <end position="19"/>
    </location>
</feature>
<dbReference type="AlphaFoldDB" id="A0A8H7W5H0"/>
<dbReference type="PROSITE" id="PS51387">
    <property type="entry name" value="FAD_PCMH"/>
    <property type="match status" value="1"/>
</dbReference>
<dbReference type="GO" id="GO:0016491">
    <property type="term" value="F:oxidoreductase activity"/>
    <property type="evidence" value="ECO:0007669"/>
    <property type="project" value="UniProtKB-KW"/>
</dbReference>
<name>A0A8H7W5H0_9HELO</name>
<dbReference type="Pfam" id="PF08031">
    <property type="entry name" value="BBE"/>
    <property type="match status" value="1"/>
</dbReference>
<organism evidence="5 6">
    <name type="scientific">Cadophora malorum</name>
    <dbReference type="NCBI Taxonomy" id="108018"/>
    <lineage>
        <taxon>Eukaryota</taxon>
        <taxon>Fungi</taxon>
        <taxon>Dikarya</taxon>
        <taxon>Ascomycota</taxon>
        <taxon>Pezizomycotina</taxon>
        <taxon>Leotiomycetes</taxon>
        <taxon>Helotiales</taxon>
        <taxon>Ploettnerulaceae</taxon>
        <taxon>Cadophora</taxon>
    </lineage>
</organism>
<proteinExistence type="inferred from homology"/>
<comment type="caution">
    <text evidence="5">The sequence shown here is derived from an EMBL/GenBank/DDBJ whole genome shotgun (WGS) entry which is preliminary data.</text>
</comment>
<dbReference type="InterPro" id="IPR036318">
    <property type="entry name" value="FAD-bd_PCMH-like_sf"/>
</dbReference>
<accession>A0A8H7W5H0</accession>
<dbReference type="InterPro" id="IPR012951">
    <property type="entry name" value="BBE"/>
</dbReference>
<dbReference type="Pfam" id="PF01565">
    <property type="entry name" value="FAD_binding_4"/>
    <property type="match status" value="1"/>
</dbReference>
<dbReference type="InterPro" id="IPR006094">
    <property type="entry name" value="Oxid_FAD_bind_N"/>
</dbReference>
<dbReference type="Proteomes" id="UP000664132">
    <property type="component" value="Unassembled WGS sequence"/>
</dbReference>
<dbReference type="PANTHER" id="PTHR13878:SF91">
    <property type="entry name" value="FAD BINDING DOMAIN PROTEIN (AFU_ORTHOLOGUE AFUA_6G12070)-RELATED"/>
    <property type="match status" value="1"/>
</dbReference>
<evidence type="ECO:0000256" key="2">
    <source>
        <dbReference type="ARBA" id="ARBA00023002"/>
    </source>
</evidence>
<dbReference type="OrthoDB" id="9983560at2759"/>
<dbReference type="InterPro" id="IPR016169">
    <property type="entry name" value="FAD-bd_PCMH_sub2"/>
</dbReference>
<evidence type="ECO:0000256" key="1">
    <source>
        <dbReference type="ARBA" id="ARBA00005466"/>
    </source>
</evidence>